<dbReference type="Proteomes" id="UP000644192">
    <property type="component" value="Unassembled WGS sequence"/>
</dbReference>
<dbReference type="EMBL" id="RBSQ01000592">
    <property type="protein sequence ID" value="RMS55282.1"/>
    <property type="molecule type" value="Genomic_DNA"/>
</dbReference>
<dbReference type="EMBL" id="WOAD01000011">
    <property type="protein sequence ID" value="MUI36264.1"/>
    <property type="molecule type" value="Genomic_DNA"/>
</dbReference>
<keyword evidence="8" id="KW-0443">Lipid metabolism</keyword>
<accession>A0A1S1BSH1</accession>
<reference evidence="15 19" key="4">
    <citation type="submission" date="2018-08" db="EMBL/GenBank/DDBJ databases">
        <title>Recombination of ecologically and evolutionarily significant loci maintains genetic cohesion in the Pseudomonas syringae species complex.</title>
        <authorList>
            <person name="Dillon M."/>
            <person name="Thakur S."/>
            <person name="Almeida R.N.D."/>
            <person name="Weir B.S."/>
            <person name="Guttman D.S."/>
        </authorList>
    </citation>
    <scope>NUCLEOTIDE SEQUENCE [LARGE SCALE GENOMIC DNA]</scope>
    <source>
        <strain evidence="15 19">ICMP 7846</strain>
    </source>
</reference>
<dbReference type="Proteomes" id="UP000284767">
    <property type="component" value="Unassembled WGS sequence"/>
</dbReference>
<reference evidence="16 20" key="5">
    <citation type="submission" date="2019-01" db="EMBL/GenBank/DDBJ databases">
        <title>The Pseudomonas aeruginosa pan-genome provides new insights on its population structure, horizontal gene transfer and pathogenicity.</title>
        <authorList>
            <person name="Freschi L."/>
            <person name="Vincent A.T."/>
            <person name="Jeukens J."/>
            <person name="Emond-Rheault J.-G."/>
            <person name="Kukavica-Ibrulj I."/>
            <person name="Dupont M.-J."/>
            <person name="Charette S.J."/>
            <person name="Boyle B."/>
            <person name="Levesque R.C."/>
        </authorList>
    </citation>
    <scope>NUCLEOTIDE SEQUENCE [LARGE SCALE GENOMIC DNA]</scope>
    <source>
        <strain evidence="16 20">PA-W36</strain>
    </source>
</reference>
<dbReference type="PROSITE" id="PS00101">
    <property type="entry name" value="HEXAPEP_TRANSFERASES"/>
    <property type="match status" value="1"/>
</dbReference>
<evidence type="ECO:0000313" key="18">
    <source>
        <dbReference type="Proteomes" id="UP000045039"/>
    </source>
</evidence>
<evidence type="ECO:0000256" key="6">
    <source>
        <dbReference type="ARBA" id="ARBA00022679"/>
    </source>
</evidence>
<evidence type="ECO:0000256" key="8">
    <source>
        <dbReference type="ARBA" id="ARBA00023098"/>
    </source>
</evidence>
<accession>A0A081HNK4</accession>
<dbReference type="KEGG" id="paeb:NCGM1900_1121"/>
<reference evidence="17" key="9">
    <citation type="submission" date="2023-10" db="EMBL/GenBank/DDBJ databases">
        <title>Pathogen: clinical or host-associated sample.</title>
        <authorList>
            <person name="Hergert J."/>
            <person name="Casey R."/>
            <person name="Wagner J."/>
            <person name="Young E.L."/>
            <person name="Oakeson K.F."/>
        </authorList>
    </citation>
    <scope>NUCLEOTIDE SEQUENCE</scope>
    <source>
        <strain evidence="17">2021CK-01020</strain>
    </source>
</reference>
<evidence type="ECO:0000256" key="11">
    <source>
        <dbReference type="ARBA" id="ARBA00047633"/>
    </source>
</evidence>
<evidence type="ECO:0000256" key="7">
    <source>
        <dbReference type="ARBA" id="ARBA00022737"/>
    </source>
</evidence>
<evidence type="ECO:0000313" key="13">
    <source>
        <dbReference type="EMBL" id="MUI36264.1"/>
    </source>
</evidence>
<reference evidence="17" key="8">
    <citation type="submission" date="2023-06" db="EMBL/GenBank/DDBJ databases">
        <authorList>
            <consortium name="Clinical and Environmental Microbiology Branch: Whole genome sequencing antimicrobial resistance pathogens in the healthcare setting"/>
        </authorList>
    </citation>
    <scope>NUCLEOTIDE SEQUENCE</scope>
    <source>
        <strain evidence="17">2021CK-01020</strain>
    </source>
</reference>
<dbReference type="Proteomes" id="UP000045039">
    <property type="component" value="Unassembled WGS sequence"/>
</dbReference>
<evidence type="ECO:0000256" key="9">
    <source>
        <dbReference type="ARBA" id="ARBA00023251"/>
    </source>
</evidence>
<reference evidence="13 21" key="6">
    <citation type="submission" date="2019-11" db="EMBL/GenBank/DDBJ databases">
        <title>Genomes of ocular Pseudomonas aeruginosa isolates.</title>
        <authorList>
            <person name="Khan M."/>
            <person name="Rice S.A."/>
            <person name="Willcox M.D.P."/>
            <person name="Stapleton F."/>
        </authorList>
    </citation>
    <scope>NUCLEOTIDE SEQUENCE [LARGE SCALE GENOMIC DNA]</scope>
    <source>
        <strain evidence="13 21">PA221</strain>
    </source>
</reference>
<evidence type="ECO:0000313" key="21">
    <source>
        <dbReference type="Proteomes" id="UP000433532"/>
    </source>
</evidence>
<dbReference type="Proteomes" id="UP000270834">
    <property type="component" value="Unassembled WGS sequence"/>
</dbReference>
<evidence type="ECO:0000256" key="3">
    <source>
        <dbReference type="ARBA" id="ARBA00020291"/>
    </source>
</evidence>
<dbReference type="InterPro" id="IPR050179">
    <property type="entry name" value="Trans_hexapeptide_repeat"/>
</dbReference>
<evidence type="ECO:0000313" key="17">
    <source>
        <dbReference type="EMBL" id="WOS79278.1"/>
    </source>
</evidence>
<evidence type="ECO:0000313" key="12">
    <source>
        <dbReference type="EMBL" id="CRO08190.1"/>
    </source>
</evidence>
<dbReference type="InterPro" id="IPR001451">
    <property type="entry name" value="Hexapep"/>
</dbReference>
<keyword evidence="10 12" id="KW-0012">Acyltransferase</keyword>
<dbReference type="GO" id="GO:0009245">
    <property type="term" value="P:lipid A biosynthetic process"/>
    <property type="evidence" value="ECO:0007669"/>
    <property type="project" value="UniProtKB-KW"/>
</dbReference>
<evidence type="ECO:0000313" key="15">
    <source>
        <dbReference type="EMBL" id="RMS55282.1"/>
    </source>
</evidence>
<keyword evidence="6 12" id="KW-0808">Transferase</keyword>
<dbReference type="EMBL" id="CP136986">
    <property type="protein sequence ID" value="WOS79278.1"/>
    <property type="molecule type" value="Genomic_DNA"/>
</dbReference>
<evidence type="ECO:0000313" key="19">
    <source>
        <dbReference type="Proteomes" id="UP000270834"/>
    </source>
</evidence>
<evidence type="ECO:0000313" key="16">
    <source>
        <dbReference type="EMBL" id="RPM16240.1"/>
    </source>
</evidence>
<gene>
    <name evidence="12" type="primary">cat_1</name>
    <name evidence="15" type="ORF">ALP65_01040</name>
    <name evidence="13" type="ORF">GNQ48_14725</name>
    <name evidence="14" type="ORF">GUL26_00840</name>
    <name evidence="16" type="ORF">IPC1295_13895</name>
    <name evidence="17" type="ORF">L4V69_09080</name>
    <name evidence="12" type="ORF">PAERUG_P19_London_7_VIM_2_05_10_00739</name>
</gene>
<dbReference type="InterPro" id="IPR018357">
    <property type="entry name" value="Hexapep_transf_CS"/>
</dbReference>
<dbReference type="RefSeq" id="WP_003092917.1">
    <property type="nucleotide sequence ID" value="NZ_AP014622.1"/>
</dbReference>
<dbReference type="CDD" id="cd03349">
    <property type="entry name" value="LbH_XAT"/>
    <property type="match status" value="1"/>
</dbReference>
<organism evidence="15 19">
    <name type="scientific">Pseudomonas aeruginosa</name>
    <dbReference type="NCBI Taxonomy" id="287"/>
    <lineage>
        <taxon>Bacteria</taxon>
        <taxon>Pseudomonadati</taxon>
        <taxon>Pseudomonadota</taxon>
        <taxon>Gammaproteobacteria</taxon>
        <taxon>Pseudomonadales</taxon>
        <taxon>Pseudomonadaceae</taxon>
        <taxon>Pseudomonas</taxon>
    </lineage>
</organism>
<reference evidence="12" key="2">
    <citation type="submission" date="2015-06" db="EMBL/GenBank/DDBJ databases">
        <authorList>
            <person name="Radhakrishnan R."/>
            <person name="Underwood A."/>
            <person name="Al-Shahib A."/>
        </authorList>
    </citation>
    <scope>NUCLEOTIDE SEQUENCE</scope>
    <source>
        <strain evidence="12">P19_London_7_VIM_2_05_10</strain>
    </source>
</reference>
<evidence type="ECO:0000256" key="1">
    <source>
        <dbReference type="ARBA" id="ARBA00007274"/>
    </source>
</evidence>
<dbReference type="EC" id="2.3.1.28" evidence="2"/>
<dbReference type="GO" id="GO:0016020">
    <property type="term" value="C:membrane"/>
    <property type="evidence" value="ECO:0007669"/>
    <property type="project" value="GOC"/>
</dbReference>
<keyword evidence="9" id="KW-0046">Antibiotic resistance</keyword>
<evidence type="ECO:0000256" key="10">
    <source>
        <dbReference type="ARBA" id="ARBA00023315"/>
    </source>
</evidence>
<keyword evidence="4" id="KW-0444">Lipid biosynthesis</keyword>
<dbReference type="PANTHER" id="PTHR43300:SF12">
    <property type="entry name" value="CHLORAMPHENICOL ACETYLTRANSFERASE"/>
    <property type="match status" value="1"/>
</dbReference>
<sequence>MGYLKNHWWKRWIRRRGCKLAGGPASVGKRTTLVLEEQVELGHLRIVPPRLEIGAYSYVRSGTDLSLVASIGRFCSIGSDCFIGQEKHTHPSDWVSSHPFQHTGTALRYEPALSYAEIGHDVWIGHSAMVMEGVKVGTGAIIATRAVVTRDVPPYAIVAGTPAQVIRYRHPPEIIEGLLASRWWELDSAFLTGLPLDRPREFLAALEAREAPRAAYRRMTITRQGCRLD</sequence>
<dbReference type="Proteomes" id="UP000433532">
    <property type="component" value="Unassembled WGS sequence"/>
</dbReference>
<dbReference type="PANTHER" id="PTHR43300">
    <property type="entry name" value="ACETYLTRANSFERASE"/>
    <property type="match status" value="1"/>
</dbReference>
<dbReference type="Gene3D" id="2.160.10.10">
    <property type="entry name" value="Hexapeptide repeat proteins"/>
    <property type="match status" value="1"/>
</dbReference>
<dbReference type="EMBL" id="CVVU01000028">
    <property type="protein sequence ID" value="CRO08190.1"/>
    <property type="molecule type" value="Genomic_DNA"/>
</dbReference>
<comment type="similarity">
    <text evidence="1">Belongs to the transferase hexapeptide repeat family.</text>
</comment>
<dbReference type="Proteomes" id="UP001297540">
    <property type="component" value="Chromosome"/>
</dbReference>
<dbReference type="AlphaFoldDB" id="A0A081HNK4"/>
<reference evidence="14" key="7">
    <citation type="submission" date="2020-01" db="EMBL/GenBank/DDBJ databases">
        <title>Bacteria Cultured from War Wounds Associated with the Conflict in Eastern Ukraine.</title>
        <authorList>
            <person name="Snesrud E."/>
            <person name="Galac M.R."/>
            <person name="Mc Gann P."/>
            <person name="Valentine K."/>
            <person name="Viacheslav K."/>
        </authorList>
    </citation>
    <scope>NUCLEOTIDE SEQUENCE</scope>
    <source>
        <strain evidence="14">VNMU148</strain>
    </source>
</reference>
<dbReference type="EMBL" id="WXZT01000001">
    <property type="protein sequence ID" value="MZZ10782.1"/>
    <property type="molecule type" value="Genomic_DNA"/>
</dbReference>
<dbReference type="GO" id="GO:0046677">
    <property type="term" value="P:response to antibiotic"/>
    <property type="evidence" value="ECO:0007669"/>
    <property type="project" value="UniProtKB-KW"/>
</dbReference>
<keyword evidence="7" id="KW-0677">Repeat</keyword>
<evidence type="ECO:0000256" key="5">
    <source>
        <dbReference type="ARBA" id="ARBA00022556"/>
    </source>
</evidence>
<keyword evidence="5" id="KW-0441">Lipid A biosynthesis</keyword>
<proteinExistence type="inferred from homology"/>
<protein>
    <recommendedName>
        <fullName evidence="3">Chloramphenicol acetyltransferase</fullName>
        <ecNumber evidence="2">2.3.1.28</ecNumber>
    </recommendedName>
</protein>
<dbReference type="InterPro" id="IPR011004">
    <property type="entry name" value="Trimer_LpxA-like_sf"/>
</dbReference>
<reference evidence="16 20" key="3">
    <citation type="submission" date="2017-08" db="EMBL/GenBank/DDBJ databases">
        <authorList>
            <person name="Feschi L."/>
            <person name="Jeukens J."/>
            <person name="Emond-Rheault J.-G."/>
            <person name="Kukavica-Ibrulj I."/>
            <person name="Boyle B."/>
            <person name="Levesque R.C."/>
        </authorList>
    </citation>
    <scope>NUCLEOTIDE SEQUENCE [LARGE SCALE GENOMIC DNA]</scope>
    <source>
        <strain evidence="16 20">PA-W36</strain>
    </source>
</reference>
<evidence type="ECO:0000313" key="20">
    <source>
        <dbReference type="Proteomes" id="UP000284767"/>
    </source>
</evidence>
<evidence type="ECO:0000313" key="14">
    <source>
        <dbReference type="EMBL" id="MZZ10782.1"/>
    </source>
</evidence>
<evidence type="ECO:0000256" key="4">
    <source>
        <dbReference type="ARBA" id="ARBA00022516"/>
    </source>
</evidence>
<evidence type="ECO:0000256" key="2">
    <source>
        <dbReference type="ARBA" id="ARBA00013235"/>
    </source>
</evidence>
<dbReference type="GO" id="GO:0008811">
    <property type="term" value="F:chloramphenicol O-acetyltransferase activity"/>
    <property type="evidence" value="ECO:0007669"/>
    <property type="project" value="UniProtKB-EC"/>
</dbReference>
<name>A0A081HNK4_PSEAI</name>
<reference evidence="18" key="1">
    <citation type="submission" date="2015-06" db="EMBL/GenBank/DDBJ databases">
        <authorList>
            <person name="Radhakrishnan Rajesh"/>
            <person name="Underwood Anthony"/>
            <person name="Al-Shahib Ali"/>
        </authorList>
    </citation>
    <scope>NUCLEOTIDE SEQUENCE [LARGE SCALE GENOMIC DNA]</scope>
    <source>
        <strain evidence="18">P19_London_7_VIM_2_05_10</strain>
    </source>
</reference>
<dbReference type="EMBL" id="NSNE01000007">
    <property type="protein sequence ID" value="RPM16240.1"/>
    <property type="molecule type" value="Genomic_DNA"/>
</dbReference>
<comment type="catalytic activity">
    <reaction evidence="11">
        <text>chloramphenicol + acetyl-CoA = chloramphenicol 3-acetate + CoA</text>
        <dbReference type="Rhea" id="RHEA:18421"/>
        <dbReference type="ChEBI" id="CHEBI:16730"/>
        <dbReference type="ChEBI" id="CHEBI:17698"/>
        <dbReference type="ChEBI" id="CHEBI:57287"/>
        <dbReference type="ChEBI" id="CHEBI:57288"/>
        <dbReference type="EC" id="2.3.1.28"/>
    </reaction>
</comment>
<dbReference type="Pfam" id="PF00132">
    <property type="entry name" value="Hexapep"/>
    <property type="match status" value="1"/>
</dbReference>
<dbReference type="SUPFAM" id="SSF51161">
    <property type="entry name" value="Trimeric LpxA-like enzymes"/>
    <property type="match status" value="1"/>
</dbReference>